<keyword evidence="4" id="KW-0131">Cell cycle</keyword>
<keyword evidence="1" id="KW-0067">ATP-binding</keyword>
<keyword evidence="1" id="KW-0547">Nucleotide-binding</keyword>
<dbReference type="eggNOG" id="COG1674">
    <property type="taxonomic scope" value="Bacteria"/>
</dbReference>
<dbReference type="GO" id="GO:0003677">
    <property type="term" value="F:DNA binding"/>
    <property type="evidence" value="ECO:0007669"/>
    <property type="project" value="InterPro"/>
</dbReference>
<name>A0A0A0NPJ9_STRRN</name>
<proteinExistence type="predicted"/>
<dbReference type="Proteomes" id="UP000281594">
    <property type="component" value="Unassembled WGS sequence"/>
</dbReference>
<dbReference type="STRING" id="1343740.M271_24015"/>
<keyword evidence="4" id="KW-0132">Cell division</keyword>
<evidence type="ECO:0000256" key="2">
    <source>
        <dbReference type="SAM" id="Phobius"/>
    </source>
</evidence>
<feature type="binding site" evidence="1">
    <location>
        <begin position="194"/>
        <end position="201"/>
    </location>
    <ligand>
        <name>ATP</name>
        <dbReference type="ChEBI" id="CHEBI:30616"/>
    </ligand>
</feature>
<keyword evidence="2" id="KW-0812">Transmembrane</keyword>
<dbReference type="RefSeq" id="WP_020869743.1">
    <property type="nucleotide sequence ID" value="NC_022785.1"/>
</dbReference>
<keyword evidence="2" id="KW-0472">Membrane</keyword>
<protein>
    <submittedName>
        <fullName evidence="4">Cell division protein FtsK</fullName>
    </submittedName>
</protein>
<dbReference type="EMBL" id="QYCY01000001">
    <property type="protein sequence ID" value="RLV80615.1"/>
    <property type="molecule type" value="Genomic_DNA"/>
</dbReference>
<feature type="transmembrane region" description="Helical" evidence="2">
    <location>
        <begin position="6"/>
        <end position="30"/>
    </location>
</feature>
<gene>
    <name evidence="4" type="ORF">D3C57_119560</name>
</gene>
<evidence type="ECO:0000256" key="1">
    <source>
        <dbReference type="PROSITE-ProRule" id="PRU00289"/>
    </source>
</evidence>
<sequence length="463" mass="49946">MTVQEVFGSAPAVAGAALALIGIWALWWLVRYVRADKMTRASMRQAIGVRRRWRRLAPMVGLSVTDKTPPAVIVAPDGKVPKPRVLIPKIRVAADRYGVLVHAVCLPKVGLAEFQKAAPYLADAWRCTRVSVLPDKPGQLVIRGVRVDPLIVPTEHTPTGVVPEDLAVWDLGLDEYALPVSVSLANVPGVTVAGLPGFGKTSLVNRFMCDTAPSDAVQYAVADGKVTSSHEGDYADLTERIFAFVGDDLEEANALFTRLVKLRRDRSASIRALLGVKNMWHVGPSAAWPLTVLIVDEAHTYFRDYKGSDTRTKKLAALAAENARLVEDLVKKGRNVGILVIIATQKATGDAIPTFIRDVCPVGLSFAQKTAEAAVVALGEDIRNWPDASPTALQDPAYVGVAAMAHQGRPGFARIRTPYVADADAARIAAETAHLTRDPAELLEELSVSAMRVDDPLIKREAA</sequence>
<dbReference type="InterPro" id="IPR002543">
    <property type="entry name" value="FtsK_dom"/>
</dbReference>
<dbReference type="KEGG" id="src:M271_24015"/>
<reference evidence="4 5" key="1">
    <citation type="journal article" date="2018" name="J. Biol. Chem.">
        <title>Discovery of the actinoplanic acid pathway in Streptomyces rapamycinicus reveals a genetically conserved synergism with rapamycin.</title>
        <authorList>
            <person name="Mrak P."/>
            <person name="Krastel P."/>
            <person name="Pivk Lukancic P."/>
            <person name="Tao J."/>
            <person name="Pistorius D."/>
            <person name="Moore C.M."/>
        </authorList>
    </citation>
    <scope>NUCLEOTIDE SEQUENCE [LARGE SCALE GENOMIC DNA]</scope>
    <source>
        <strain evidence="4 5">NRRL 5491</strain>
    </source>
</reference>
<dbReference type="AlphaFoldDB" id="A0A0A0NPJ9"/>
<dbReference type="Gene3D" id="3.40.50.300">
    <property type="entry name" value="P-loop containing nucleotide triphosphate hydrolases"/>
    <property type="match status" value="1"/>
</dbReference>
<dbReference type="PROSITE" id="PS50901">
    <property type="entry name" value="FTSK"/>
    <property type="match status" value="1"/>
</dbReference>
<comment type="caution">
    <text evidence="4">The sequence shown here is derived from an EMBL/GenBank/DDBJ whole genome shotgun (WGS) entry which is preliminary data.</text>
</comment>
<dbReference type="GO" id="GO:0051301">
    <property type="term" value="P:cell division"/>
    <property type="evidence" value="ECO:0007669"/>
    <property type="project" value="UniProtKB-KW"/>
</dbReference>
<dbReference type="HOGENOM" id="CLU_605356_0_0_11"/>
<evidence type="ECO:0000313" key="4">
    <source>
        <dbReference type="EMBL" id="RLV80615.1"/>
    </source>
</evidence>
<organism evidence="4 5">
    <name type="scientific">Streptomyces rapamycinicus (strain ATCC 29253 / DSM 41530 / NRRL 5491 / AYB-994)</name>
    <name type="common">Streptomyces hygroscopicus (strain ATCC 29253)</name>
    <dbReference type="NCBI Taxonomy" id="1343740"/>
    <lineage>
        <taxon>Bacteria</taxon>
        <taxon>Bacillati</taxon>
        <taxon>Actinomycetota</taxon>
        <taxon>Actinomycetes</taxon>
        <taxon>Kitasatosporales</taxon>
        <taxon>Streptomycetaceae</taxon>
        <taxon>Streptomyces</taxon>
        <taxon>Streptomyces violaceusniger group</taxon>
    </lineage>
</organism>
<evidence type="ECO:0000259" key="3">
    <source>
        <dbReference type="PROSITE" id="PS50901"/>
    </source>
</evidence>
<dbReference type="InterPro" id="IPR027417">
    <property type="entry name" value="P-loop_NTPase"/>
</dbReference>
<accession>A0A0A0NPJ9</accession>
<evidence type="ECO:0000313" key="5">
    <source>
        <dbReference type="Proteomes" id="UP000281594"/>
    </source>
</evidence>
<feature type="domain" description="FtsK" evidence="3">
    <location>
        <begin position="177"/>
        <end position="375"/>
    </location>
</feature>
<dbReference type="GO" id="GO:0005524">
    <property type="term" value="F:ATP binding"/>
    <property type="evidence" value="ECO:0007669"/>
    <property type="project" value="UniProtKB-UniRule"/>
</dbReference>
<dbReference type="SUPFAM" id="SSF52540">
    <property type="entry name" value="P-loop containing nucleoside triphosphate hydrolases"/>
    <property type="match status" value="1"/>
</dbReference>
<keyword evidence="2" id="KW-1133">Transmembrane helix</keyword>